<keyword evidence="3" id="KW-1185">Reference proteome</keyword>
<name>A0A7L5AH09_9MICO</name>
<evidence type="ECO:0000313" key="2">
    <source>
        <dbReference type="EMBL" id="QHO69296.1"/>
    </source>
</evidence>
<dbReference type="Pfam" id="PF13649">
    <property type="entry name" value="Methyltransf_25"/>
    <property type="match status" value="1"/>
</dbReference>
<dbReference type="SUPFAM" id="SSF53335">
    <property type="entry name" value="S-adenosyl-L-methionine-dependent methyltransferases"/>
    <property type="match status" value="1"/>
</dbReference>
<dbReference type="EMBL" id="CP017146">
    <property type="protein sequence ID" value="QHO69296.1"/>
    <property type="molecule type" value="Genomic_DNA"/>
</dbReference>
<reference evidence="2 3" key="1">
    <citation type="submission" date="2016-09" db="EMBL/GenBank/DDBJ databases">
        <title>Complete genome sequence of microbes from the polar regions.</title>
        <authorList>
            <person name="Liao L."/>
            <person name="Chen B."/>
        </authorList>
    </citation>
    <scope>NUCLEOTIDE SEQUENCE [LARGE SCALE GENOMIC DNA]</scope>
    <source>
        <strain evidence="2 3">ZS314</strain>
    </source>
</reference>
<dbReference type="KEGG" id="mant:BHD05_06185"/>
<feature type="domain" description="Methyltransferase" evidence="1">
    <location>
        <begin position="87"/>
        <end position="174"/>
    </location>
</feature>
<dbReference type="InterPro" id="IPR041698">
    <property type="entry name" value="Methyltransf_25"/>
</dbReference>
<dbReference type="Gene3D" id="3.40.50.150">
    <property type="entry name" value="Vaccinia Virus protein VP39"/>
    <property type="match status" value="1"/>
</dbReference>
<organism evidence="2 3">
    <name type="scientific">Marisediminicola antarctica</name>
    <dbReference type="NCBI Taxonomy" id="674079"/>
    <lineage>
        <taxon>Bacteria</taxon>
        <taxon>Bacillati</taxon>
        <taxon>Actinomycetota</taxon>
        <taxon>Actinomycetes</taxon>
        <taxon>Micrococcales</taxon>
        <taxon>Microbacteriaceae</taxon>
        <taxon>Marisediminicola</taxon>
    </lineage>
</organism>
<evidence type="ECO:0000259" key="1">
    <source>
        <dbReference type="Pfam" id="PF13649"/>
    </source>
</evidence>
<dbReference type="CDD" id="cd02440">
    <property type="entry name" value="AdoMet_MTases"/>
    <property type="match status" value="1"/>
</dbReference>
<sequence>MSRTLTGGTDDLDEGATFGAGGSEPYAAALRRSHSNVLYLHEADDGATDSSQTGGDNGGAAPMDVSRWHADADAADLSLLRSVTGPVLDIGCGPGRMVRAATDLGIEALGIDVSPTAIEVATESGLSVLLGSVFEELPLEGQWQTALLVDGNIGIGGDVTAMLARCDELLAADGEIVVETHPDAARDHTYTGRLVDTHGGKSDPFPWAEIGVDSLIALAAAIGLASRRVWQVDGRTFCRLAREQHPNPLNAS</sequence>
<dbReference type="InterPro" id="IPR029063">
    <property type="entry name" value="SAM-dependent_MTases_sf"/>
</dbReference>
<dbReference type="AlphaFoldDB" id="A0A7L5AH09"/>
<dbReference type="RefSeq" id="WP_161885665.1">
    <property type="nucleotide sequence ID" value="NZ_CP017146.1"/>
</dbReference>
<dbReference type="OrthoDB" id="4484556at2"/>
<protein>
    <recommendedName>
        <fullName evidence="1">Methyltransferase domain-containing protein</fullName>
    </recommendedName>
</protein>
<dbReference type="Proteomes" id="UP000464507">
    <property type="component" value="Chromosome"/>
</dbReference>
<accession>A0A7L5AH09</accession>
<evidence type="ECO:0000313" key="3">
    <source>
        <dbReference type="Proteomes" id="UP000464507"/>
    </source>
</evidence>
<proteinExistence type="predicted"/>
<gene>
    <name evidence="2" type="ORF">BHD05_06185</name>
</gene>